<evidence type="ECO:0000313" key="3">
    <source>
        <dbReference type="Proteomes" id="UP000317366"/>
    </source>
</evidence>
<reference evidence="2 3" key="1">
    <citation type="journal article" date="2019" name="Nat. Microbiol.">
        <title>Mediterranean grassland soil C-N compound turnover is dependent on rainfall and depth, and is mediated by genomically divergent microorganisms.</title>
        <authorList>
            <person name="Diamond S."/>
            <person name="Andeer P.F."/>
            <person name="Li Z."/>
            <person name="Crits-Christoph A."/>
            <person name="Burstein D."/>
            <person name="Anantharaman K."/>
            <person name="Lane K.R."/>
            <person name="Thomas B.C."/>
            <person name="Pan C."/>
            <person name="Northen T.R."/>
            <person name="Banfield J.F."/>
        </authorList>
    </citation>
    <scope>NUCLEOTIDE SEQUENCE [LARGE SCALE GENOMIC DNA]</scope>
    <source>
        <strain evidence="2">WS_7</strain>
    </source>
</reference>
<sequence>MRFLCWLGTACLILLVAASDAAAAAKPVAGPNRRTVPRRAATILDNKTHIDANNIDMIVTNHGSFAEELTSQAAGFFYPKGSTKTAVFAAGPWIGAKVNGQVRVAVGEYSQEYVPGPMLNGTFQTDSPRFKNYKIVRGDKTSADYLNWPVDQGAPVDSTGAPALVGDMMIWSVYNDADPDVHSNLAGSTEPLGVEIQQTTFAFNRSGALGNIIFVRYKLFNKGGNTLDSMYVSAWSDPDLGGFTDDLVGCDTTRSLGFCYNATNADQQYGGTPPAVGYDFFRGPIVPSGTPGVFDTLGMTSFNKYINGTDPRGADQTYNYMQGLNANGTPVHLFNDTAQAITRFQVPGDPVAGTGWLDSSPADRRLQLSTGPFTMAPGDSQEVTIAIIVGQGNDRLSSITDLKEKDKQAQIVFDLNFDIPAPPPNPTVYVQDLDRSVRLIWDQTPVGTHSANVFLKQDYVFEGFRVWQLPSSGGFREAKVLATYDVSGDGYAALYSDLFNSQVGAVERLEVIKGTDEGLRFQLDISSDGFHGGRLINNKPYYFAVTSFALDTMNVAPYFVGVNQVGTLTDVLESGFNVVTATPRGSNAVYTVTGRQIGTEVVGATLQVSQVGAVSDSLYHVVLLPSGNWAIISVASGDTLFTGPGNPSTGGFDSPVVRGFITTVNPAPTNPSMIDQLEGGTGLLGAADSLNMAGGAQVDSSGTILLKNYIVPYDILNFNFADAVQHDYLLRLLPTASEPAWAYAGGDTSKQATFNVPWEVYDLGQCSYEDPSDDAKMSIMVRDRDASGTFTFGDAVYIRRIPFASVAWGTPGIKSTDYNPANDDQTLGRFTLYKAAGGTGAITYPLPGGRFRVRGGSLCTGDTFEFRAVPSGSAPGTIVKNDMKKILAVPNPYYAHSQYELTQFDRVMKFTNIPASRNVTIRIFNLSGDLVRTIRRSASAGDDMSRAEIVWDLHTDNRLPVGSGVYIYRVEVEGVGTKTDRLAVFIEKERLDNF</sequence>
<evidence type="ECO:0000256" key="1">
    <source>
        <dbReference type="SAM" id="SignalP"/>
    </source>
</evidence>
<protein>
    <submittedName>
        <fullName evidence="2">T9SS type A sorting domain-containing protein</fullName>
    </submittedName>
</protein>
<proteinExistence type="predicted"/>
<evidence type="ECO:0000313" key="2">
    <source>
        <dbReference type="EMBL" id="TMQ63609.1"/>
    </source>
</evidence>
<dbReference type="Proteomes" id="UP000317366">
    <property type="component" value="Unassembled WGS sequence"/>
</dbReference>
<comment type="caution">
    <text evidence="2">The sequence shown here is derived from an EMBL/GenBank/DDBJ whole genome shotgun (WGS) entry which is preliminary data.</text>
</comment>
<dbReference type="EMBL" id="VBOX01000056">
    <property type="protein sequence ID" value="TMQ63609.1"/>
    <property type="molecule type" value="Genomic_DNA"/>
</dbReference>
<gene>
    <name evidence="2" type="ORF">E6K77_05050</name>
</gene>
<dbReference type="Gene3D" id="2.60.40.4070">
    <property type="match status" value="1"/>
</dbReference>
<name>A0A538TJ19_UNCEI</name>
<feature type="chain" id="PRO_5022004595" evidence="1">
    <location>
        <begin position="24"/>
        <end position="994"/>
    </location>
</feature>
<feature type="signal peptide" evidence="1">
    <location>
        <begin position="1"/>
        <end position="23"/>
    </location>
</feature>
<organism evidence="2 3">
    <name type="scientific">Eiseniibacteriota bacterium</name>
    <dbReference type="NCBI Taxonomy" id="2212470"/>
    <lineage>
        <taxon>Bacteria</taxon>
        <taxon>Candidatus Eiseniibacteriota</taxon>
    </lineage>
</organism>
<dbReference type="AlphaFoldDB" id="A0A538TJ19"/>
<accession>A0A538TJ19</accession>
<keyword evidence="1" id="KW-0732">Signal</keyword>